<evidence type="ECO:0000313" key="4">
    <source>
        <dbReference type="EMBL" id="KAF2690932.1"/>
    </source>
</evidence>
<dbReference type="InterPro" id="IPR036322">
    <property type="entry name" value="WD40_repeat_dom_sf"/>
</dbReference>
<dbReference type="Pfam" id="PF00400">
    <property type="entry name" value="WD40"/>
    <property type="match status" value="3"/>
</dbReference>
<keyword evidence="2" id="KW-0677">Repeat</keyword>
<dbReference type="PANTHER" id="PTHR44129">
    <property type="entry name" value="WD REPEAT-CONTAINING PROTEIN POP1"/>
    <property type="match status" value="1"/>
</dbReference>
<evidence type="ECO:0000256" key="3">
    <source>
        <dbReference type="PROSITE-ProRule" id="PRU00221"/>
    </source>
</evidence>
<keyword evidence="5" id="KW-1185">Reference proteome</keyword>
<dbReference type="SMART" id="SM00320">
    <property type="entry name" value="WD40"/>
    <property type="match status" value="3"/>
</dbReference>
<sequence length="162" mass="17473">MLQTLEGHSSAVTSVAFSPQGDRLASASHDKTVRLWDAATGRPLQTLEGHSDTVTSVAFSPQGDRLASTSHDKTVRLWDAATGRPLQTPESYPGFTEASTNFQDAYRKGQWWIKLIDKTVKIWDASSGACLSTLEGHSSYVNSVAFSPDSTRLASGSDNNIV</sequence>
<feature type="non-terminal residue" evidence="4">
    <location>
        <position position="162"/>
    </location>
</feature>
<dbReference type="EMBL" id="MU005570">
    <property type="protein sequence ID" value="KAF2690932.1"/>
    <property type="molecule type" value="Genomic_DNA"/>
</dbReference>
<feature type="repeat" description="WD" evidence="3">
    <location>
        <begin position="134"/>
        <end position="162"/>
    </location>
</feature>
<feature type="repeat" description="WD" evidence="3">
    <location>
        <begin position="47"/>
        <end position="88"/>
    </location>
</feature>
<evidence type="ECO:0000313" key="5">
    <source>
        <dbReference type="Proteomes" id="UP000799291"/>
    </source>
</evidence>
<feature type="repeat" description="WD" evidence="3">
    <location>
        <begin position="5"/>
        <end position="46"/>
    </location>
</feature>
<dbReference type="PROSITE" id="PS50082">
    <property type="entry name" value="WD_REPEATS_2"/>
    <property type="match status" value="3"/>
</dbReference>
<name>A0A6G1JK41_9PLEO</name>
<gene>
    <name evidence="4" type="ORF">K458DRAFT_455143</name>
</gene>
<dbReference type="Gene3D" id="2.130.10.10">
    <property type="entry name" value="YVTN repeat-like/Quinoprotein amine dehydrogenase"/>
    <property type="match status" value="2"/>
</dbReference>
<dbReference type="AlphaFoldDB" id="A0A6G1JK41"/>
<evidence type="ECO:0000256" key="1">
    <source>
        <dbReference type="ARBA" id="ARBA00022574"/>
    </source>
</evidence>
<proteinExistence type="predicted"/>
<dbReference type="CDD" id="cd00200">
    <property type="entry name" value="WD40"/>
    <property type="match status" value="1"/>
</dbReference>
<dbReference type="InterPro" id="IPR020472">
    <property type="entry name" value="WD40_PAC1"/>
</dbReference>
<keyword evidence="1 3" id="KW-0853">WD repeat</keyword>
<dbReference type="InterPro" id="IPR050349">
    <property type="entry name" value="WD_LIS1/nudF_dynein_reg"/>
</dbReference>
<protein>
    <submittedName>
        <fullName evidence="4">WD40 repeat-like protein</fullName>
    </submittedName>
</protein>
<dbReference type="InterPro" id="IPR001680">
    <property type="entry name" value="WD40_rpt"/>
</dbReference>
<dbReference type="PROSITE" id="PS50294">
    <property type="entry name" value="WD_REPEATS_REGION"/>
    <property type="match status" value="3"/>
</dbReference>
<dbReference type="PROSITE" id="PS00678">
    <property type="entry name" value="WD_REPEATS_1"/>
    <property type="match status" value="2"/>
</dbReference>
<reference evidence="4" key="1">
    <citation type="journal article" date="2020" name="Stud. Mycol.">
        <title>101 Dothideomycetes genomes: a test case for predicting lifestyles and emergence of pathogens.</title>
        <authorList>
            <person name="Haridas S."/>
            <person name="Albert R."/>
            <person name="Binder M."/>
            <person name="Bloem J."/>
            <person name="Labutti K."/>
            <person name="Salamov A."/>
            <person name="Andreopoulos B."/>
            <person name="Baker S."/>
            <person name="Barry K."/>
            <person name="Bills G."/>
            <person name="Bluhm B."/>
            <person name="Cannon C."/>
            <person name="Castanera R."/>
            <person name="Culley D."/>
            <person name="Daum C."/>
            <person name="Ezra D."/>
            <person name="Gonzalez J."/>
            <person name="Henrissat B."/>
            <person name="Kuo A."/>
            <person name="Liang C."/>
            <person name="Lipzen A."/>
            <person name="Lutzoni F."/>
            <person name="Magnuson J."/>
            <person name="Mondo S."/>
            <person name="Nolan M."/>
            <person name="Ohm R."/>
            <person name="Pangilinan J."/>
            <person name="Park H.-J."/>
            <person name="Ramirez L."/>
            <person name="Alfaro M."/>
            <person name="Sun H."/>
            <person name="Tritt A."/>
            <person name="Yoshinaga Y."/>
            <person name="Zwiers L.-H."/>
            <person name="Turgeon B."/>
            <person name="Goodwin S."/>
            <person name="Spatafora J."/>
            <person name="Crous P."/>
            <person name="Grigoriev I."/>
        </authorList>
    </citation>
    <scope>NUCLEOTIDE SEQUENCE</scope>
    <source>
        <strain evidence="4">CBS 122367</strain>
    </source>
</reference>
<dbReference type="InterPro" id="IPR019775">
    <property type="entry name" value="WD40_repeat_CS"/>
</dbReference>
<dbReference type="PRINTS" id="PR00320">
    <property type="entry name" value="GPROTEINBRPT"/>
</dbReference>
<dbReference type="Proteomes" id="UP000799291">
    <property type="component" value="Unassembled WGS sequence"/>
</dbReference>
<dbReference type="SUPFAM" id="SSF50978">
    <property type="entry name" value="WD40 repeat-like"/>
    <property type="match status" value="1"/>
</dbReference>
<accession>A0A6G1JK41</accession>
<organism evidence="4 5">
    <name type="scientific">Lentithecium fluviatile CBS 122367</name>
    <dbReference type="NCBI Taxonomy" id="1168545"/>
    <lineage>
        <taxon>Eukaryota</taxon>
        <taxon>Fungi</taxon>
        <taxon>Dikarya</taxon>
        <taxon>Ascomycota</taxon>
        <taxon>Pezizomycotina</taxon>
        <taxon>Dothideomycetes</taxon>
        <taxon>Pleosporomycetidae</taxon>
        <taxon>Pleosporales</taxon>
        <taxon>Massarineae</taxon>
        <taxon>Lentitheciaceae</taxon>
        <taxon>Lentithecium</taxon>
    </lineage>
</organism>
<dbReference type="InterPro" id="IPR015943">
    <property type="entry name" value="WD40/YVTN_repeat-like_dom_sf"/>
</dbReference>
<dbReference type="OrthoDB" id="538223at2759"/>
<evidence type="ECO:0000256" key="2">
    <source>
        <dbReference type="ARBA" id="ARBA00022737"/>
    </source>
</evidence>